<dbReference type="GO" id="GO:0005507">
    <property type="term" value="F:copper ion binding"/>
    <property type="evidence" value="ECO:0007669"/>
    <property type="project" value="InterPro"/>
</dbReference>
<keyword evidence="5" id="KW-0804">Transcription</keyword>
<dbReference type="PRINTS" id="PR00040">
    <property type="entry name" value="HTHMERR"/>
</dbReference>
<name>A0A3Q8XQ50_9HYPH</name>
<dbReference type="AlphaFoldDB" id="A0A3Q8XQ50"/>
<dbReference type="InterPro" id="IPR047057">
    <property type="entry name" value="MerR_fam"/>
</dbReference>
<dbReference type="RefSeq" id="WP_126009798.1">
    <property type="nucleotide sequence ID" value="NZ_CP032509.1"/>
</dbReference>
<dbReference type="NCBIfam" id="TIGR02044">
    <property type="entry name" value="CueR"/>
    <property type="match status" value="1"/>
</dbReference>
<dbReference type="Pfam" id="PF09278">
    <property type="entry name" value="MerR-DNA-bind"/>
    <property type="match status" value="1"/>
</dbReference>
<dbReference type="GO" id="GO:0003700">
    <property type="term" value="F:DNA-binding transcription factor activity"/>
    <property type="evidence" value="ECO:0007669"/>
    <property type="project" value="InterPro"/>
</dbReference>
<dbReference type="Pfam" id="PF00376">
    <property type="entry name" value="MerR"/>
    <property type="match status" value="1"/>
</dbReference>
<dbReference type="PANTHER" id="PTHR30204">
    <property type="entry name" value="REDOX-CYCLING DRUG-SENSING TRANSCRIPTIONAL ACTIVATOR SOXR"/>
    <property type="match status" value="1"/>
</dbReference>
<sequence>MNIGHASNQSGLPPKTIRYYEEIGLVIPDREPNGYRDYSDNHVHVLRFVQRARALGFSIEECRVLLELYGDKSRASADVKAIVSAKLGEIDEKLRTLGELRATLETLVRHCHGDDRPECPIIEDLAQQGFVQEQSKRRSAA</sequence>
<dbReference type="EMBL" id="CP032509">
    <property type="protein sequence ID" value="AZN71487.1"/>
    <property type="molecule type" value="Genomic_DNA"/>
</dbReference>
<gene>
    <name evidence="7" type="primary">cueR</name>
    <name evidence="7" type="ORF">D5400_09600</name>
</gene>
<keyword evidence="8" id="KW-1185">Reference proteome</keyword>
<reference evidence="7 8" key="1">
    <citation type="submission" date="2018-09" db="EMBL/GenBank/DDBJ databases">
        <title>Marinorhizobium profundi gen. nov., sp. nov., isolated from a deep-sea sediment sample from the New Britain Trench and proposal of Marinorhizobiaceae fam. nov. in the order Rhizobiales of the class Alphaproteobacteria.</title>
        <authorList>
            <person name="Cao J."/>
        </authorList>
    </citation>
    <scope>NUCLEOTIDE SEQUENCE [LARGE SCALE GENOMIC DNA]</scope>
    <source>
        <strain evidence="7 8">WS11</strain>
    </source>
</reference>
<protein>
    <submittedName>
        <fullName evidence="7">Cu(I)-responsive transcriptional regulator</fullName>
    </submittedName>
</protein>
<dbReference type="Proteomes" id="UP000268192">
    <property type="component" value="Chromosome"/>
</dbReference>
<feature type="domain" description="HTH merR-type" evidence="6">
    <location>
        <begin position="1"/>
        <end position="68"/>
    </location>
</feature>
<dbReference type="OrthoDB" id="9802944at2"/>
<dbReference type="SMART" id="SM00422">
    <property type="entry name" value="HTH_MERR"/>
    <property type="match status" value="1"/>
</dbReference>
<dbReference type="PANTHER" id="PTHR30204:SF94">
    <property type="entry name" value="HEAVY METAL-DEPENDENT TRANSCRIPTIONAL REGULATOR HI_0293-RELATED"/>
    <property type="match status" value="1"/>
</dbReference>
<organism evidence="7 8">
    <name type="scientific">Georhizobium profundi</name>
    <dbReference type="NCBI Taxonomy" id="2341112"/>
    <lineage>
        <taxon>Bacteria</taxon>
        <taxon>Pseudomonadati</taxon>
        <taxon>Pseudomonadota</taxon>
        <taxon>Alphaproteobacteria</taxon>
        <taxon>Hyphomicrobiales</taxon>
        <taxon>Rhizobiaceae</taxon>
        <taxon>Georhizobium</taxon>
    </lineage>
</organism>
<dbReference type="SUPFAM" id="SSF46955">
    <property type="entry name" value="Putative DNA-binding domain"/>
    <property type="match status" value="1"/>
</dbReference>
<evidence type="ECO:0000256" key="2">
    <source>
        <dbReference type="ARBA" id="ARBA00022490"/>
    </source>
</evidence>
<evidence type="ECO:0000313" key="7">
    <source>
        <dbReference type="EMBL" id="AZN71487.1"/>
    </source>
</evidence>
<proteinExistence type="predicted"/>
<dbReference type="CDD" id="cd01108">
    <property type="entry name" value="HTH_CueR"/>
    <property type="match status" value="1"/>
</dbReference>
<dbReference type="GO" id="GO:0003677">
    <property type="term" value="F:DNA binding"/>
    <property type="evidence" value="ECO:0007669"/>
    <property type="project" value="UniProtKB-KW"/>
</dbReference>
<comment type="subcellular location">
    <subcellularLocation>
        <location evidence="1">Cytoplasm</location>
    </subcellularLocation>
</comment>
<dbReference type="InterPro" id="IPR009061">
    <property type="entry name" value="DNA-bd_dom_put_sf"/>
</dbReference>
<dbReference type="InterPro" id="IPR000551">
    <property type="entry name" value="MerR-type_HTH_dom"/>
</dbReference>
<evidence type="ECO:0000313" key="8">
    <source>
        <dbReference type="Proteomes" id="UP000268192"/>
    </source>
</evidence>
<dbReference type="Gene3D" id="1.10.1660.10">
    <property type="match status" value="1"/>
</dbReference>
<evidence type="ECO:0000256" key="3">
    <source>
        <dbReference type="ARBA" id="ARBA00023015"/>
    </source>
</evidence>
<dbReference type="PROSITE" id="PS50937">
    <property type="entry name" value="HTH_MERR_2"/>
    <property type="match status" value="1"/>
</dbReference>
<dbReference type="InterPro" id="IPR015358">
    <property type="entry name" value="Tscrpt_reg_MerR_DNA-bd"/>
</dbReference>
<evidence type="ECO:0000256" key="1">
    <source>
        <dbReference type="ARBA" id="ARBA00004496"/>
    </source>
</evidence>
<dbReference type="InterPro" id="IPR011789">
    <property type="entry name" value="CueR"/>
</dbReference>
<keyword evidence="3" id="KW-0805">Transcription regulation</keyword>
<keyword evidence="4" id="KW-0238">DNA-binding</keyword>
<evidence type="ECO:0000256" key="4">
    <source>
        <dbReference type="ARBA" id="ARBA00023125"/>
    </source>
</evidence>
<accession>A0A3Q8XQ50</accession>
<evidence type="ECO:0000256" key="5">
    <source>
        <dbReference type="ARBA" id="ARBA00023163"/>
    </source>
</evidence>
<dbReference type="GO" id="GO:0045893">
    <property type="term" value="P:positive regulation of DNA-templated transcription"/>
    <property type="evidence" value="ECO:0007669"/>
    <property type="project" value="InterPro"/>
</dbReference>
<dbReference type="KEGG" id="abaw:D5400_09600"/>
<dbReference type="GO" id="GO:0005737">
    <property type="term" value="C:cytoplasm"/>
    <property type="evidence" value="ECO:0007669"/>
    <property type="project" value="UniProtKB-SubCell"/>
</dbReference>
<evidence type="ECO:0000259" key="6">
    <source>
        <dbReference type="PROSITE" id="PS50937"/>
    </source>
</evidence>
<keyword evidence="2" id="KW-0963">Cytoplasm</keyword>